<dbReference type="GO" id="GO:0016020">
    <property type="term" value="C:membrane"/>
    <property type="evidence" value="ECO:0007669"/>
    <property type="project" value="InterPro"/>
</dbReference>
<dbReference type="Proteomes" id="UP000243002">
    <property type="component" value="Unassembled WGS sequence"/>
</dbReference>
<protein>
    <submittedName>
        <fullName evidence="5">Cobalt ABC transporter</fullName>
    </submittedName>
</protein>
<dbReference type="GO" id="GO:0005524">
    <property type="term" value="F:ATP binding"/>
    <property type="evidence" value="ECO:0007669"/>
    <property type="project" value="UniProtKB-KW"/>
</dbReference>
<dbReference type="Pfam" id="PF00005">
    <property type="entry name" value="ABC_tran"/>
    <property type="match status" value="1"/>
</dbReference>
<dbReference type="InterPro" id="IPR015856">
    <property type="entry name" value="ABC_transpr_CbiO/EcfA_su"/>
</dbReference>
<keyword evidence="2" id="KW-0547">Nucleotide-binding</keyword>
<dbReference type="InterPro" id="IPR003439">
    <property type="entry name" value="ABC_transporter-like_ATP-bd"/>
</dbReference>
<keyword evidence="6" id="KW-1185">Reference proteome</keyword>
<dbReference type="InterPro" id="IPR050334">
    <property type="entry name" value="Molybdenum_import_ModC"/>
</dbReference>
<dbReference type="PROSITE" id="PS00211">
    <property type="entry name" value="ABC_TRANSPORTER_1"/>
    <property type="match status" value="1"/>
</dbReference>
<evidence type="ECO:0000256" key="2">
    <source>
        <dbReference type="ARBA" id="ARBA00022741"/>
    </source>
</evidence>
<dbReference type="PANTHER" id="PTHR43514:SF4">
    <property type="entry name" value="ABC TRANSPORTER I FAMILY MEMBER 10"/>
    <property type="match status" value="1"/>
</dbReference>
<evidence type="ECO:0000313" key="6">
    <source>
        <dbReference type="Proteomes" id="UP000243002"/>
    </source>
</evidence>
<name>A0A2P7MT73_9CYAN</name>
<evidence type="ECO:0000313" key="5">
    <source>
        <dbReference type="EMBL" id="PSJ04387.1"/>
    </source>
</evidence>
<dbReference type="SUPFAM" id="SSF52540">
    <property type="entry name" value="P-loop containing nucleoside triphosphate hydrolases"/>
    <property type="match status" value="1"/>
</dbReference>
<keyword evidence="1" id="KW-0813">Transport</keyword>
<evidence type="ECO:0000256" key="3">
    <source>
        <dbReference type="ARBA" id="ARBA00022840"/>
    </source>
</evidence>
<feature type="domain" description="ABC transporter" evidence="4">
    <location>
        <begin position="5"/>
        <end position="226"/>
    </location>
</feature>
<accession>A0A2P7MT73</accession>
<dbReference type="SMART" id="SM00382">
    <property type="entry name" value="AAA"/>
    <property type="match status" value="1"/>
</dbReference>
<dbReference type="AlphaFoldDB" id="A0A2P7MT73"/>
<comment type="caution">
    <text evidence="5">The sequence shown here is derived from an EMBL/GenBank/DDBJ whole genome shotgun (WGS) entry which is preliminary data.</text>
</comment>
<gene>
    <name evidence="5" type="ORF">C7K55_10250</name>
</gene>
<organism evidence="5 6">
    <name type="scientific">Cyanobium usitatum str. Tous</name>
    <dbReference type="NCBI Taxonomy" id="2116684"/>
    <lineage>
        <taxon>Bacteria</taxon>
        <taxon>Bacillati</taxon>
        <taxon>Cyanobacteriota</taxon>
        <taxon>Cyanophyceae</taxon>
        <taxon>Synechococcales</taxon>
        <taxon>Prochlorococcaceae</taxon>
        <taxon>Cyanobium</taxon>
    </lineage>
</organism>
<dbReference type="GO" id="GO:0022857">
    <property type="term" value="F:transmembrane transporter activity"/>
    <property type="evidence" value="ECO:0007669"/>
    <property type="project" value="UniProtKB-ARBA"/>
</dbReference>
<evidence type="ECO:0000256" key="1">
    <source>
        <dbReference type="ARBA" id="ARBA00022448"/>
    </source>
</evidence>
<dbReference type="CDD" id="cd03225">
    <property type="entry name" value="ABC_cobalt_CbiO_domain1"/>
    <property type="match status" value="1"/>
</dbReference>
<proteinExistence type="predicted"/>
<dbReference type="OrthoDB" id="9784332at2"/>
<reference evidence="5 6" key="1">
    <citation type="journal article" date="2018" name="Environ. Microbiol.">
        <title>Ecological and genomic features of two widespread freshwater picocyanobacteria.</title>
        <authorList>
            <person name="Cabello-Yeves P.J."/>
            <person name="Picazo A."/>
            <person name="Camacho A."/>
            <person name="Callieri C."/>
            <person name="Rosselli R."/>
            <person name="Roda-Garcia J.J."/>
            <person name="Coutinho F.H."/>
            <person name="Rodriguez-Valera F."/>
        </authorList>
    </citation>
    <scope>NUCLEOTIDE SEQUENCE [LARGE SCALE GENOMIC DNA]</scope>
    <source>
        <strain evidence="5 6">Tous</strain>
    </source>
</reference>
<keyword evidence="3" id="KW-0067">ATP-binding</keyword>
<dbReference type="Gene3D" id="3.40.50.300">
    <property type="entry name" value="P-loop containing nucleotide triphosphate hydrolases"/>
    <property type="match status" value="1"/>
</dbReference>
<evidence type="ECO:0000259" key="4">
    <source>
        <dbReference type="PROSITE" id="PS50893"/>
    </source>
</evidence>
<dbReference type="InterPro" id="IPR027417">
    <property type="entry name" value="P-loop_NTPase"/>
</dbReference>
<dbReference type="InterPro" id="IPR003593">
    <property type="entry name" value="AAA+_ATPase"/>
</dbReference>
<dbReference type="GO" id="GO:0016887">
    <property type="term" value="F:ATP hydrolysis activity"/>
    <property type="evidence" value="ECO:0007669"/>
    <property type="project" value="InterPro"/>
</dbReference>
<dbReference type="RefSeq" id="WP_106632640.1">
    <property type="nucleotide sequence ID" value="NZ_PXXO01000012.1"/>
</dbReference>
<dbReference type="EMBL" id="PXXO01000012">
    <property type="protein sequence ID" value="PSJ04387.1"/>
    <property type="molecule type" value="Genomic_DNA"/>
</dbReference>
<dbReference type="PANTHER" id="PTHR43514">
    <property type="entry name" value="ABC TRANSPORTER I FAMILY MEMBER 10"/>
    <property type="match status" value="1"/>
</dbReference>
<dbReference type="InterPro" id="IPR017871">
    <property type="entry name" value="ABC_transporter-like_CS"/>
</dbReference>
<sequence length="227" mass="24302">MTTPLTVERLSFAWPNGRPALRHCNLQIPRPGLWMLVGTNGSGKSTLLRLIAGLLEPRSGRISAAGKAALVFQNPDHQLLLPSCASDLQLGLPADLGDDKRRSRVAESLAQVGLGGFEERPIHTLSGGQKQRLAIAGALASDADLVLLDEPTALLDPDSQNGVLQLLWQLTHRPAAPLTALWITHRLEELQHCDGAALMEHGSVGSWQNGQQLAQRLAPLQGGRAEG</sequence>
<dbReference type="PROSITE" id="PS50893">
    <property type="entry name" value="ABC_TRANSPORTER_2"/>
    <property type="match status" value="1"/>
</dbReference>